<organism evidence="10 11">
    <name type="scientific">Fragariocoptes setiger</name>
    <dbReference type="NCBI Taxonomy" id="1670756"/>
    <lineage>
        <taxon>Eukaryota</taxon>
        <taxon>Metazoa</taxon>
        <taxon>Ecdysozoa</taxon>
        <taxon>Arthropoda</taxon>
        <taxon>Chelicerata</taxon>
        <taxon>Arachnida</taxon>
        <taxon>Acari</taxon>
        <taxon>Acariformes</taxon>
        <taxon>Trombidiformes</taxon>
        <taxon>Prostigmata</taxon>
        <taxon>Eupodina</taxon>
        <taxon>Eriophyoidea</taxon>
        <taxon>Phytoptidae</taxon>
        <taxon>Fragariocoptes</taxon>
    </lineage>
</organism>
<sequence>INDHAPEFQNVPYYLEVDELTPVGLTIFRSIHAVDRDKPNTANSDITYSIVGGNVNDSFILSDPIEGTLVINKALDYDSGNREFKIQIQASDHGSPSLSSVTTMTIKVK</sequence>
<name>A0ABQ7SCX3_9ACAR</name>
<keyword evidence="6" id="KW-1133">Transmembrane helix</keyword>
<dbReference type="Gene3D" id="2.60.40.60">
    <property type="entry name" value="Cadherins"/>
    <property type="match status" value="1"/>
</dbReference>
<dbReference type="Proteomes" id="UP000825002">
    <property type="component" value="Unassembled WGS sequence"/>
</dbReference>
<dbReference type="CDD" id="cd11304">
    <property type="entry name" value="Cadherin_repeat"/>
    <property type="match status" value="1"/>
</dbReference>
<dbReference type="PROSITE" id="PS50268">
    <property type="entry name" value="CADHERIN_2"/>
    <property type="match status" value="1"/>
</dbReference>
<dbReference type="PANTHER" id="PTHR24027">
    <property type="entry name" value="CADHERIN-23"/>
    <property type="match status" value="1"/>
</dbReference>
<keyword evidence="4" id="KW-0677">Repeat</keyword>
<keyword evidence="3" id="KW-0732">Signal</keyword>
<comment type="caution">
    <text evidence="10">The sequence shown here is derived from an EMBL/GenBank/DDBJ whole genome shotgun (WGS) entry which is preliminary data.</text>
</comment>
<keyword evidence="7" id="KW-0472">Membrane</keyword>
<dbReference type="SUPFAM" id="SSF49313">
    <property type="entry name" value="Cadherin-like"/>
    <property type="match status" value="1"/>
</dbReference>
<dbReference type="SMART" id="SM00112">
    <property type="entry name" value="CA"/>
    <property type="match status" value="1"/>
</dbReference>
<keyword evidence="11" id="KW-1185">Reference proteome</keyword>
<feature type="domain" description="Cadherin" evidence="9">
    <location>
        <begin position="9"/>
        <end position="108"/>
    </location>
</feature>
<dbReference type="InterPro" id="IPR039808">
    <property type="entry name" value="Cadherin"/>
</dbReference>
<proteinExistence type="predicted"/>
<gene>
    <name evidence="10" type="primary">Cad89D</name>
    <name evidence="10" type="ORF">GZH46_00189</name>
</gene>
<evidence type="ECO:0000313" key="11">
    <source>
        <dbReference type="Proteomes" id="UP000825002"/>
    </source>
</evidence>
<reference evidence="10 11" key="1">
    <citation type="submission" date="2020-10" db="EMBL/GenBank/DDBJ databases">
        <authorList>
            <person name="Klimov P.B."/>
            <person name="Dyachkov S.M."/>
            <person name="Chetverikov P.E."/>
        </authorList>
    </citation>
    <scope>NUCLEOTIDE SEQUENCE [LARGE SCALE GENOMIC DNA]</scope>
    <source>
        <strain evidence="10">BMOC 18-1129-001#AD2665</strain>
        <tissue evidence="10">Entire mites</tissue>
    </source>
</reference>
<evidence type="ECO:0000259" key="9">
    <source>
        <dbReference type="PROSITE" id="PS50268"/>
    </source>
</evidence>
<evidence type="ECO:0000256" key="1">
    <source>
        <dbReference type="ARBA" id="ARBA00004167"/>
    </source>
</evidence>
<dbReference type="InterPro" id="IPR015919">
    <property type="entry name" value="Cadherin-like_sf"/>
</dbReference>
<dbReference type="InterPro" id="IPR002126">
    <property type="entry name" value="Cadherin-like_dom"/>
</dbReference>
<dbReference type="PANTHER" id="PTHR24027:SF422">
    <property type="entry name" value="CADHERIN DOMAIN-CONTAINING PROTEIN"/>
    <property type="match status" value="1"/>
</dbReference>
<evidence type="ECO:0000256" key="3">
    <source>
        <dbReference type="ARBA" id="ARBA00022729"/>
    </source>
</evidence>
<evidence type="ECO:0000256" key="4">
    <source>
        <dbReference type="ARBA" id="ARBA00022737"/>
    </source>
</evidence>
<evidence type="ECO:0000313" key="10">
    <source>
        <dbReference type="EMBL" id="KAG9511246.1"/>
    </source>
</evidence>
<dbReference type="EMBL" id="JAIFTH010000017">
    <property type="protein sequence ID" value="KAG9511246.1"/>
    <property type="molecule type" value="Genomic_DNA"/>
</dbReference>
<evidence type="ECO:0000256" key="5">
    <source>
        <dbReference type="ARBA" id="ARBA00022837"/>
    </source>
</evidence>
<feature type="non-terminal residue" evidence="10">
    <location>
        <position position="109"/>
    </location>
</feature>
<evidence type="ECO:0000256" key="7">
    <source>
        <dbReference type="ARBA" id="ARBA00023136"/>
    </source>
</evidence>
<keyword evidence="5 8" id="KW-0106">Calcium</keyword>
<evidence type="ECO:0000256" key="2">
    <source>
        <dbReference type="ARBA" id="ARBA00022692"/>
    </source>
</evidence>
<comment type="subcellular location">
    <subcellularLocation>
        <location evidence="1">Membrane</location>
        <topology evidence="1">Single-pass membrane protein</topology>
    </subcellularLocation>
</comment>
<feature type="non-terminal residue" evidence="10">
    <location>
        <position position="1"/>
    </location>
</feature>
<dbReference type="Pfam" id="PF00028">
    <property type="entry name" value="Cadherin"/>
    <property type="match status" value="1"/>
</dbReference>
<keyword evidence="2" id="KW-0812">Transmembrane</keyword>
<accession>A0ABQ7SCX3</accession>
<protein>
    <submittedName>
        <fullName evidence="10">Cadherin-89D</fullName>
    </submittedName>
</protein>
<evidence type="ECO:0000256" key="8">
    <source>
        <dbReference type="PROSITE-ProRule" id="PRU00043"/>
    </source>
</evidence>
<evidence type="ECO:0000256" key="6">
    <source>
        <dbReference type="ARBA" id="ARBA00022989"/>
    </source>
</evidence>